<evidence type="ECO:0000256" key="1">
    <source>
        <dbReference type="ARBA" id="ARBA00002393"/>
    </source>
</evidence>
<keyword evidence="4" id="KW-0235">DNA replication</keyword>
<dbReference type="GO" id="GO:0008047">
    <property type="term" value="F:enzyme activator activity"/>
    <property type="evidence" value="ECO:0007669"/>
    <property type="project" value="TreeGrafter"/>
</dbReference>
<dbReference type="STRING" id="56804.BAE46_01130"/>
<evidence type="ECO:0000259" key="7">
    <source>
        <dbReference type="SMART" id="SM00382"/>
    </source>
</evidence>
<dbReference type="EMBL" id="BAET01000007">
    <property type="protein sequence ID" value="GAB55041.1"/>
    <property type="molecule type" value="Genomic_DNA"/>
</dbReference>
<reference evidence="8 9" key="1">
    <citation type="journal article" date="2012" name="J. Bacteriol.">
        <title>Genome sequence of proteorhodopsin-containing sea ice bacterium Glaciecola punicea ACAM 611T.</title>
        <authorList>
            <person name="Qin Q.-L."/>
            <person name="Xie B.-B."/>
            <person name="Shu Y.-L."/>
            <person name="Rong J.-C."/>
            <person name="Zhao D.-L."/>
            <person name="Zhang X.-Y."/>
            <person name="Chen X.-L."/>
            <person name="Zhou B.-C."/>
            <person name="Zhanga Y.-Z."/>
        </authorList>
    </citation>
    <scope>NUCLEOTIDE SEQUENCE [LARGE SCALE GENOMIC DNA]</scope>
    <source>
        <strain evidence="8 9">ACAM 611</strain>
    </source>
</reference>
<dbReference type="OrthoDB" id="9778364at2"/>
<dbReference type="FunFam" id="3.40.50.300:FF:000137">
    <property type="entry name" value="Replication-associated recombination protein A"/>
    <property type="match status" value="1"/>
</dbReference>
<dbReference type="GO" id="GO:0000731">
    <property type="term" value="P:DNA synthesis involved in DNA repair"/>
    <property type="evidence" value="ECO:0007669"/>
    <property type="project" value="TreeGrafter"/>
</dbReference>
<organism evidence="8 9">
    <name type="scientific">Glaciecola punicea ACAM 611</name>
    <dbReference type="NCBI Taxonomy" id="1121923"/>
    <lineage>
        <taxon>Bacteria</taxon>
        <taxon>Pseudomonadati</taxon>
        <taxon>Pseudomonadota</taxon>
        <taxon>Gammaproteobacteria</taxon>
        <taxon>Alteromonadales</taxon>
        <taxon>Alteromonadaceae</taxon>
        <taxon>Glaciecola</taxon>
    </lineage>
</organism>
<comment type="function">
    <text evidence="1">DNA-dependent ATPase that plays important roles in cellular responses to stalled DNA replication processes.</text>
</comment>
<dbReference type="Gene3D" id="1.10.3710.10">
    <property type="entry name" value="DNA polymerase III clamp loader subunits, C-terminal domain"/>
    <property type="match status" value="1"/>
</dbReference>
<dbReference type="SUPFAM" id="SSF52540">
    <property type="entry name" value="P-loop containing nucleoside triphosphate hydrolases"/>
    <property type="match status" value="1"/>
</dbReference>
<dbReference type="InterPro" id="IPR032423">
    <property type="entry name" value="AAA_assoc_2"/>
</dbReference>
<dbReference type="SMART" id="SM00382">
    <property type="entry name" value="AAA"/>
    <property type="match status" value="1"/>
</dbReference>
<dbReference type="GO" id="GO:0006261">
    <property type="term" value="P:DNA-templated DNA replication"/>
    <property type="evidence" value="ECO:0007669"/>
    <property type="project" value="TreeGrafter"/>
</dbReference>
<evidence type="ECO:0000256" key="5">
    <source>
        <dbReference type="ARBA" id="ARBA00022741"/>
    </source>
</evidence>
<dbReference type="Gene3D" id="3.40.50.300">
    <property type="entry name" value="P-loop containing nucleotide triphosphate hydrolases"/>
    <property type="match status" value="1"/>
</dbReference>
<proteinExistence type="inferred from homology"/>
<dbReference type="GO" id="GO:0016887">
    <property type="term" value="F:ATP hydrolysis activity"/>
    <property type="evidence" value="ECO:0007669"/>
    <property type="project" value="InterPro"/>
</dbReference>
<accession>H5T9R4</accession>
<dbReference type="InterPro" id="IPR051314">
    <property type="entry name" value="AAA_ATPase_RarA/MGS1/WRNIP1"/>
</dbReference>
<dbReference type="InterPro" id="IPR003593">
    <property type="entry name" value="AAA+_ATPase"/>
</dbReference>
<dbReference type="SUPFAM" id="SSF48019">
    <property type="entry name" value="post-AAA+ oligomerization domain-like"/>
    <property type="match status" value="1"/>
</dbReference>
<dbReference type="GO" id="GO:0005524">
    <property type="term" value="F:ATP binding"/>
    <property type="evidence" value="ECO:0007669"/>
    <property type="project" value="UniProtKB-KW"/>
</dbReference>
<dbReference type="eggNOG" id="COG2256">
    <property type="taxonomic scope" value="Bacteria"/>
</dbReference>
<dbReference type="CDD" id="cd00009">
    <property type="entry name" value="AAA"/>
    <property type="match status" value="1"/>
</dbReference>
<keyword evidence="6" id="KW-0067">ATP-binding</keyword>
<dbReference type="GO" id="GO:0003677">
    <property type="term" value="F:DNA binding"/>
    <property type="evidence" value="ECO:0007669"/>
    <property type="project" value="InterPro"/>
</dbReference>
<evidence type="ECO:0000256" key="6">
    <source>
        <dbReference type="ARBA" id="ARBA00022840"/>
    </source>
</evidence>
<dbReference type="InterPro" id="IPR027417">
    <property type="entry name" value="P-loop_NTPase"/>
</dbReference>
<comment type="caution">
    <text evidence="8">The sequence shown here is derived from an EMBL/GenBank/DDBJ whole genome shotgun (WGS) entry which is preliminary data.</text>
</comment>
<protein>
    <recommendedName>
        <fullName evidence="3">Replication-associated recombination protein A</fullName>
    </recommendedName>
</protein>
<dbReference type="PANTHER" id="PTHR13779:SF7">
    <property type="entry name" value="ATPASE WRNIP1"/>
    <property type="match status" value="1"/>
</dbReference>
<dbReference type="GO" id="GO:0017116">
    <property type="term" value="F:single-stranded DNA helicase activity"/>
    <property type="evidence" value="ECO:0007669"/>
    <property type="project" value="TreeGrafter"/>
</dbReference>
<dbReference type="AlphaFoldDB" id="H5T9R4"/>
<reference evidence="8 9" key="2">
    <citation type="journal article" date="2017" name="Antonie Van Leeuwenhoek">
        <title>Rhizobium rhizosphaerae sp. nov., a novel species isolated from rice rhizosphere.</title>
        <authorList>
            <person name="Zhao J.J."/>
            <person name="Zhang J."/>
            <person name="Zhang R.J."/>
            <person name="Zhang C.W."/>
            <person name="Yin H.Q."/>
            <person name="Zhang X.X."/>
        </authorList>
    </citation>
    <scope>NUCLEOTIDE SEQUENCE [LARGE SCALE GENOMIC DNA]</scope>
    <source>
        <strain evidence="8 9">ACAM 611</strain>
    </source>
</reference>
<evidence type="ECO:0000256" key="2">
    <source>
        <dbReference type="ARBA" id="ARBA00008959"/>
    </source>
</evidence>
<keyword evidence="5" id="KW-0547">Nucleotide-binding</keyword>
<comment type="similarity">
    <text evidence="2">Belongs to the AAA ATPase family. RarA/MGS1/WRNIP1 subfamily.</text>
</comment>
<dbReference type="InterPro" id="IPR021886">
    <property type="entry name" value="MgsA_C"/>
</dbReference>
<dbReference type="PANTHER" id="PTHR13779">
    <property type="entry name" value="WERNER HELICASE-INTERACTING PROTEIN 1 FAMILY MEMBER"/>
    <property type="match status" value="1"/>
</dbReference>
<name>H5T9R4_9ALTE</name>
<dbReference type="RefSeq" id="WP_006003748.1">
    <property type="nucleotide sequence ID" value="NZ_BAET01000007.1"/>
</dbReference>
<dbReference type="Gene3D" id="1.20.272.10">
    <property type="match status" value="1"/>
</dbReference>
<sequence>MNNKRPLADLLRPASLKDYVGQTHLLGESGPIRHLCERQQLCSMILWGPPGCGKTSLVNLLKEYWQLPVLYLSAISSGIKDIKALVSTTENDLFKQQKIVFVDEIHRFNKAQQDAFLPYVENGDIVLIGASTENPAFSINSALLSRMRVFTLRALTKDDLAELMDRALSFLNEQRERTNNSEVAIDEPAKQLLINASGGDARRLLSNIEVALSLLPNSANETGLEQTKIVLSKSIAETACGEQVGSFDKQGDAYYDTLSAFHKSVRGSSVDGSLFWFARLLLASTDIVPICRRLLAIASEDIGNADPKALQVCLNAWDVYHRVGKSEGERAVAQAVIYCALAPKSNAVYAAFTQAKLLAKQHADAPVPFHLRNSTSSITKDLGHGKAYQYAHNYEYAFTPQQTYLPDEVEMTNLYQPSDRGFEKQLAQKIAFLASLTTGTTKS</sequence>
<dbReference type="Pfam" id="PF00004">
    <property type="entry name" value="AAA"/>
    <property type="match status" value="1"/>
</dbReference>
<dbReference type="Pfam" id="PF12002">
    <property type="entry name" value="MgsA_C"/>
    <property type="match status" value="1"/>
</dbReference>
<dbReference type="InterPro" id="IPR003959">
    <property type="entry name" value="ATPase_AAA_core"/>
</dbReference>
<evidence type="ECO:0000313" key="9">
    <source>
        <dbReference type="Proteomes" id="UP000053586"/>
    </source>
</evidence>
<dbReference type="Gene3D" id="1.10.8.60">
    <property type="match status" value="1"/>
</dbReference>
<dbReference type="InterPro" id="IPR008921">
    <property type="entry name" value="DNA_pol3_clamp-load_cplx_C"/>
</dbReference>
<dbReference type="Proteomes" id="UP000053586">
    <property type="component" value="Unassembled WGS sequence"/>
</dbReference>
<evidence type="ECO:0000313" key="8">
    <source>
        <dbReference type="EMBL" id="GAB55041.1"/>
    </source>
</evidence>
<keyword evidence="9" id="KW-1185">Reference proteome</keyword>
<dbReference type="FunFam" id="1.20.272.10:FF:000001">
    <property type="entry name" value="Putative AAA family ATPase"/>
    <property type="match status" value="1"/>
</dbReference>
<evidence type="ECO:0000256" key="3">
    <source>
        <dbReference type="ARBA" id="ARBA00020776"/>
    </source>
</evidence>
<dbReference type="CDD" id="cd18139">
    <property type="entry name" value="HLD_clamp_RarA"/>
    <property type="match status" value="1"/>
</dbReference>
<dbReference type="Pfam" id="PF16193">
    <property type="entry name" value="AAA_assoc_2"/>
    <property type="match status" value="1"/>
</dbReference>
<evidence type="ECO:0000256" key="4">
    <source>
        <dbReference type="ARBA" id="ARBA00022705"/>
    </source>
</evidence>
<feature type="domain" description="AAA+ ATPase" evidence="7">
    <location>
        <begin position="40"/>
        <end position="155"/>
    </location>
</feature>
<gene>
    <name evidence="8" type="primary">rarA</name>
    <name evidence="8" type="ORF">GPUN_0910</name>
</gene>